<feature type="domain" description="USP" evidence="8">
    <location>
        <begin position="32"/>
        <end position="348"/>
    </location>
</feature>
<dbReference type="EC" id="3.4.19.12" evidence="3"/>
<evidence type="ECO:0000256" key="3">
    <source>
        <dbReference type="ARBA" id="ARBA00012759"/>
    </source>
</evidence>
<dbReference type="VEuPathDB" id="TrichDB:TVAGG3_0971910"/>
<dbReference type="Proteomes" id="UP000001542">
    <property type="component" value="Unassembled WGS sequence"/>
</dbReference>
<dbReference type="VEuPathDB" id="TrichDB:TVAG_053780"/>
<evidence type="ECO:0000313" key="10">
    <source>
        <dbReference type="Proteomes" id="UP000001542"/>
    </source>
</evidence>
<dbReference type="EMBL" id="DS113785">
    <property type="protein sequence ID" value="EAX95863.1"/>
    <property type="molecule type" value="Genomic_DNA"/>
</dbReference>
<organism evidence="9 10">
    <name type="scientific">Trichomonas vaginalis (strain ATCC PRA-98 / G3)</name>
    <dbReference type="NCBI Taxonomy" id="412133"/>
    <lineage>
        <taxon>Eukaryota</taxon>
        <taxon>Metamonada</taxon>
        <taxon>Parabasalia</taxon>
        <taxon>Trichomonadida</taxon>
        <taxon>Trichomonadidae</taxon>
        <taxon>Trichomonas</taxon>
    </lineage>
</organism>
<dbReference type="eggNOG" id="KOG1868">
    <property type="taxonomic scope" value="Eukaryota"/>
</dbReference>
<reference evidence="9" key="2">
    <citation type="journal article" date="2007" name="Science">
        <title>Draft genome sequence of the sexually transmitted pathogen Trichomonas vaginalis.</title>
        <authorList>
            <person name="Carlton J.M."/>
            <person name="Hirt R.P."/>
            <person name="Silva J.C."/>
            <person name="Delcher A.L."/>
            <person name="Schatz M."/>
            <person name="Zhao Q."/>
            <person name="Wortman J.R."/>
            <person name="Bidwell S.L."/>
            <person name="Alsmark U.C.M."/>
            <person name="Besteiro S."/>
            <person name="Sicheritz-Ponten T."/>
            <person name="Noel C.J."/>
            <person name="Dacks J.B."/>
            <person name="Foster P.G."/>
            <person name="Simillion C."/>
            <person name="Van de Peer Y."/>
            <person name="Miranda-Saavedra D."/>
            <person name="Barton G.J."/>
            <person name="Westrop G.D."/>
            <person name="Mueller S."/>
            <person name="Dessi D."/>
            <person name="Fiori P.L."/>
            <person name="Ren Q."/>
            <person name="Paulsen I."/>
            <person name="Zhang H."/>
            <person name="Bastida-Corcuera F.D."/>
            <person name="Simoes-Barbosa A."/>
            <person name="Brown M.T."/>
            <person name="Hayes R.D."/>
            <person name="Mukherjee M."/>
            <person name="Okumura C.Y."/>
            <person name="Schneider R."/>
            <person name="Smith A.J."/>
            <person name="Vanacova S."/>
            <person name="Villalvazo M."/>
            <person name="Haas B.J."/>
            <person name="Pertea M."/>
            <person name="Feldblyum T.V."/>
            <person name="Utterback T.R."/>
            <person name="Shu C.L."/>
            <person name="Osoegawa K."/>
            <person name="de Jong P.J."/>
            <person name="Hrdy I."/>
            <person name="Horvathova L."/>
            <person name="Zubacova Z."/>
            <person name="Dolezal P."/>
            <person name="Malik S.B."/>
            <person name="Logsdon J.M. Jr."/>
            <person name="Henze K."/>
            <person name="Gupta A."/>
            <person name="Wang C.C."/>
            <person name="Dunne R.L."/>
            <person name="Upcroft J.A."/>
            <person name="Upcroft P."/>
            <person name="White O."/>
            <person name="Salzberg S.L."/>
            <person name="Tang P."/>
            <person name="Chiu C.-H."/>
            <person name="Lee Y.-S."/>
            <person name="Embley T.M."/>
            <person name="Coombs G.H."/>
            <person name="Mottram J.C."/>
            <person name="Tachezy J."/>
            <person name="Fraser-Liggett C.M."/>
            <person name="Johnson P.J."/>
        </authorList>
    </citation>
    <scope>NUCLEOTIDE SEQUENCE [LARGE SCALE GENOMIC DNA]</scope>
    <source>
        <strain evidence="9">G3</strain>
    </source>
</reference>
<comment type="catalytic activity">
    <reaction evidence="1">
        <text>Thiol-dependent hydrolysis of ester, thioester, amide, peptide and isopeptide bonds formed by the C-terminal Gly of ubiquitin (a 76-residue protein attached to proteins as an intracellular targeting signal).</text>
        <dbReference type="EC" id="3.4.19.12"/>
    </reaction>
</comment>
<dbReference type="SUPFAM" id="SSF54001">
    <property type="entry name" value="Cysteine proteinases"/>
    <property type="match status" value="1"/>
</dbReference>
<dbReference type="AlphaFoldDB" id="A2FGV9"/>
<keyword evidence="7" id="KW-0788">Thiol protease</keyword>
<keyword evidence="5" id="KW-0833">Ubl conjugation pathway</keyword>
<dbReference type="STRING" id="5722.A2FGV9"/>
<dbReference type="OrthoDB" id="289038at2759"/>
<proteinExistence type="inferred from homology"/>
<dbReference type="GO" id="GO:0016579">
    <property type="term" value="P:protein deubiquitination"/>
    <property type="evidence" value="ECO:0007669"/>
    <property type="project" value="InterPro"/>
</dbReference>
<dbReference type="InterPro" id="IPR001394">
    <property type="entry name" value="Peptidase_C19_UCH"/>
</dbReference>
<dbReference type="PANTHER" id="PTHR24006:SF888">
    <property type="entry name" value="UBIQUITIN CARBOXYL-TERMINAL HYDROLASE 30"/>
    <property type="match status" value="1"/>
</dbReference>
<dbReference type="InterPro" id="IPR018200">
    <property type="entry name" value="USP_CS"/>
</dbReference>
<accession>A2FGV9</accession>
<comment type="similarity">
    <text evidence="2">Belongs to the peptidase C19 family.</text>
</comment>
<dbReference type="InParanoid" id="A2FGV9"/>
<dbReference type="VEuPathDB" id="TrichDB:TVAGG3_0972370"/>
<dbReference type="PROSITE" id="PS00972">
    <property type="entry name" value="USP_1"/>
    <property type="match status" value="1"/>
</dbReference>
<dbReference type="PROSITE" id="PS50235">
    <property type="entry name" value="USP_3"/>
    <property type="match status" value="1"/>
</dbReference>
<evidence type="ECO:0000256" key="5">
    <source>
        <dbReference type="ARBA" id="ARBA00022786"/>
    </source>
</evidence>
<dbReference type="InterPro" id="IPR028889">
    <property type="entry name" value="USP"/>
</dbReference>
<protein>
    <recommendedName>
        <fullName evidence="3">ubiquitinyl hydrolase 1</fullName>
        <ecNumber evidence="3">3.4.19.12</ecNumber>
    </recommendedName>
</protein>
<dbReference type="GO" id="GO:0006508">
    <property type="term" value="P:proteolysis"/>
    <property type="evidence" value="ECO:0007669"/>
    <property type="project" value="UniProtKB-KW"/>
</dbReference>
<dbReference type="RefSeq" id="XP_001308793.1">
    <property type="nucleotide sequence ID" value="XM_001308792.1"/>
</dbReference>
<evidence type="ECO:0000313" key="9">
    <source>
        <dbReference type="EMBL" id="EAX95863.1"/>
    </source>
</evidence>
<sequence length="349" mass="39738">MRHQLSSIFESSGEGKFDPHLPFGQFANFFPPGLGNPGNLCYLNSLIQTFASSVQWRNFFEKCPKTNPILAEINEILNSLSRPLNGNTIISTKSLRKQLQKAGLTIDPTIQTDIHEFYTLFIEIIENQLMQKLTSPTSAFATRRIFPTHCIYEETITCPICNSSTSRIDQTSTFILDVTSGSLNNALQEYFGPITIQSKCTHCNRMTDRKLRRSILFLPRSILFFLTRNVGIGRPINQEFEFPEWLDITNYSLVPLEEVKEEVPLMRGSLSGISEIQDETSGFRLTSVSAFLGSDNAGHYFTYRQHFEEGGLRMRRWVKCSDSTVTVVPRSEVFAAKRNSILLHYELVH</sequence>
<dbReference type="InterPro" id="IPR050164">
    <property type="entry name" value="Peptidase_C19"/>
</dbReference>
<reference evidence="9" key="1">
    <citation type="submission" date="2006-10" db="EMBL/GenBank/DDBJ databases">
        <authorList>
            <person name="Amadeo P."/>
            <person name="Zhao Q."/>
            <person name="Wortman J."/>
            <person name="Fraser-Liggett C."/>
            <person name="Carlton J."/>
        </authorList>
    </citation>
    <scope>NUCLEOTIDE SEQUENCE</scope>
    <source>
        <strain evidence="9">G3</strain>
    </source>
</reference>
<evidence type="ECO:0000256" key="2">
    <source>
        <dbReference type="ARBA" id="ARBA00009085"/>
    </source>
</evidence>
<keyword evidence="10" id="KW-1185">Reference proteome</keyword>
<keyword evidence="6 9" id="KW-0378">Hydrolase</keyword>
<dbReference type="CDD" id="cd02257">
    <property type="entry name" value="Peptidase_C19"/>
    <property type="match status" value="1"/>
</dbReference>
<keyword evidence="4" id="KW-0645">Protease</keyword>
<evidence type="ECO:0000256" key="1">
    <source>
        <dbReference type="ARBA" id="ARBA00000707"/>
    </source>
</evidence>
<dbReference type="Gene3D" id="3.90.70.10">
    <property type="entry name" value="Cysteine proteinases"/>
    <property type="match status" value="1"/>
</dbReference>
<evidence type="ECO:0000256" key="6">
    <source>
        <dbReference type="ARBA" id="ARBA00022801"/>
    </source>
</evidence>
<gene>
    <name evidence="9" type="ORF">TVAG_053780</name>
</gene>
<dbReference type="InterPro" id="IPR038765">
    <property type="entry name" value="Papain-like_cys_pep_sf"/>
</dbReference>
<evidence type="ECO:0000259" key="8">
    <source>
        <dbReference type="PROSITE" id="PS50235"/>
    </source>
</evidence>
<dbReference type="Pfam" id="PF00443">
    <property type="entry name" value="UCH"/>
    <property type="match status" value="1"/>
</dbReference>
<dbReference type="KEGG" id="tva:4753626"/>
<dbReference type="SMR" id="A2FGV9"/>
<name>A2FGV9_TRIV3</name>
<evidence type="ECO:0000256" key="7">
    <source>
        <dbReference type="ARBA" id="ARBA00022807"/>
    </source>
</evidence>
<evidence type="ECO:0000256" key="4">
    <source>
        <dbReference type="ARBA" id="ARBA00022670"/>
    </source>
</evidence>
<dbReference type="GO" id="GO:0004843">
    <property type="term" value="F:cysteine-type deubiquitinase activity"/>
    <property type="evidence" value="ECO:0007669"/>
    <property type="project" value="UniProtKB-EC"/>
</dbReference>
<dbReference type="PANTHER" id="PTHR24006">
    <property type="entry name" value="UBIQUITIN CARBOXYL-TERMINAL HYDROLASE"/>
    <property type="match status" value="1"/>
</dbReference>